<protein>
    <recommendedName>
        <fullName evidence="1">diguanylate cyclase</fullName>
        <ecNumber evidence="1">2.7.7.65</ecNumber>
    </recommendedName>
</protein>
<feature type="domain" description="GGDEF" evidence="3">
    <location>
        <begin position="63"/>
        <end position="195"/>
    </location>
</feature>
<dbReference type="EC" id="2.7.7.65" evidence="1"/>
<dbReference type="EMBL" id="RXLQ01000001">
    <property type="protein sequence ID" value="RSZ60635.1"/>
    <property type="molecule type" value="Genomic_DNA"/>
</dbReference>
<dbReference type="Pfam" id="PF00990">
    <property type="entry name" value="GGDEF"/>
    <property type="match status" value="1"/>
</dbReference>
<dbReference type="InterPro" id="IPR000160">
    <property type="entry name" value="GGDEF_dom"/>
</dbReference>
<evidence type="ECO:0000259" key="3">
    <source>
        <dbReference type="PROSITE" id="PS50887"/>
    </source>
</evidence>
<dbReference type="PANTHER" id="PTHR45138">
    <property type="entry name" value="REGULATORY COMPONENTS OF SENSORY TRANSDUCTION SYSTEM"/>
    <property type="match status" value="1"/>
</dbReference>
<name>A0A430HSW9_9BURK</name>
<dbReference type="InterPro" id="IPR043128">
    <property type="entry name" value="Rev_trsase/Diguanyl_cyclase"/>
</dbReference>
<comment type="catalytic activity">
    <reaction evidence="2">
        <text>2 GTP = 3',3'-c-di-GMP + 2 diphosphate</text>
        <dbReference type="Rhea" id="RHEA:24898"/>
        <dbReference type="ChEBI" id="CHEBI:33019"/>
        <dbReference type="ChEBI" id="CHEBI:37565"/>
        <dbReference type="ChEBI" id="CHEBI:58805"/>
        <dbReference type="EC" id="2.7.7.65"/>
    </reaction>
</comment>
<reference evidence="4 5" key="1">
    <citation type="submission" date="2018-12" db="EMBL/GenBank/DDBJ databases">
        <authorList>
            <person name="Yang E."/>
        </authorList>
    </citation>
    <scope>NUCLEOTIDE SEQUENCE [LARGE SCALE GENOMIC DNA]</scope>
    <source>
        <strain evidence="4 5">SOD</strain>
    </source>
</reference>
<dbReference type="GO" id="GO:0052621">
    <property type="term" value="F:diguanylate cyclase activity"/>
    <property type="evidence" value="ECO:0007669"/>
    <property type="project" value="UniProtKB-EC"/>
</dbReference>
<accession>A0A430HSW9</accession>
<dbReference type="Proteomes" id="UP000278085">
    <property type="component" value="Unassembled WGS sequence"/>
</dbReference>
<dbReference type="PROSITE" id="PS50887">
    <property type="entry name" value="GGDEF"/>
    <property type="match status" value="1"/>
</dbReference>
<dbReference type="SMART" id="SM00267">
    <property type="entry name" value="GGDEF"/>
    <property type="match status" value="1"/>
</dbReference>
<evidence type="ECO:0000256" key="2">
    <source>
        <dbReference type="ARBA" id="ARBA00034247"/>
    </source>
</evidence>
<dbReference type="InterPro" id="IPR050469">
    <property type="entry name" value="Diguanylate_Cyclase"/>
</dbReference>
<dbReference type="RefSeq" id="WP_126072019.1">
    <property type="nucleotide sequence ID" value="NZ_CP051166.1"/>
</dbReference>
<organism evidence="4 5">
    <name type="scientific">Massilia atriviolacea</name>
    <dbReference type="NCBI Taxonomy" id="2495579"/>
    <lineage>
        <taxon>Bacteria</taxon>
        <taxon>Pseudomonadati</taxon>
        <taxon>Pseudomonadota</taxon>
        <taxon>Betaproteobacteria</taxon>
        <taxon>Burkholderiales</taxon>
        <taxon>Oxalobacteraceae</taxon>
        <taxon>Telluria group</taxon>
        <taxon>Massilia</taxon>
    </lineage>
</organism>
<comment type="caution">
    <text evidence="4">The sequence shown here is derived from an EMBL/GenBank/DDBJ whole genome shotgun (WGS) entry which is preliminary data.</text>
</comment>
<proteinExistence type="predicted"/>
<dbReference type="NCBIfam" id="TIGR00254">
    <property type="entry name" value="GGDEF"/>
    <property type="match status" value="1"/>
</dbReference>
<evidence type="ECO:0000256" key="1">
    <source>
        <dbReference type="ARBA" id="ARBA00012528"/>
    </source>
</evidence>
<dbReference type="InterPro" id="IPR029787">
    <property type="entry name" value="Nucleotide_cyclase"/>
</dbReference>
<sequence length="208" mass="22942">MSTPCDGCPECAPLRARLAEKEQEILELTESLTRHDTLTGVLNRRALTELVAEELQRSSRTGQPFCFAMIGIDHLKEVNQQFGHDTGDAVLQAVSRSATELLRTLDRFGRIESDEFGIILPATWLHQGVLAMNRLNAKVAAFAWDGLTPGRSVTFSTGLTTNAPAETAEMMIQRAEKAMAEAKREGRNRIVQIEQELPAGLFAAMDDM</sequence>
<evidence type="ECO:0000313" key="4">
    <source>
        <dbReference type="EMBL" id="RSZ60635.1"/>
    </source>
</evidence>
<dbReference type="OrthoDB" id="8749970at2"/>
<dbReference type="PANTHER" id="PTHR45138:SF9">
    <property type="entry name" value="DIGUANYLATE CYCLASE DGCM-RELATED"/>
    <property type="match status" value="1"/>
</dbReference>
<dbReference type="Gene3D" id="3.30.70.270">
    <property type="match status" value="1"/>
</dbReference>
<evidence type="ECO:0000313" key="5">
    <source>
        <dbReference type="Proteomes" id="UP000278085"/>
    </source>
</evidence>
<keyword evidence="5" id="KW-1185">Reference proteome</keyword>
<dbReference type="AlphaFoldDB" id="A0A430HSW9"/>
<gene>
    <name evidence="4" type="ORF">EJB06_00370</name>
</gene>
<dbReference type="CDD" id="cd01949">
    <property type="entry name" value="GGDEF"/>
    <property type="match status" value="1"/>
</dbReference>
<dbReference type="SUPFAM" id="SSF55073">
    <property type="entry name" value="Nucleotide cyclase"/>
    <property type="match status" value="1"/>
</dbReference>